<dbReference type="AlphaFoldDB" id="A0AA88RIA3"/>
<keyword evidence="2" id="KW-1185">Reference proteome</keyword>
<reference evidence="1" key="1">
    <citation type="submission" date="2022-12" db="EMBL/GenBank/DDBJ databases">
        <title>Draft genome assemblies for two species of Escallonia (Escalloniales).</title>
        <authorList>
            <person name="Chanderbali A."/>
            <person name="Dervinis C."/>
            <person name="Anghel I."/>
            <person name="Soltis D."/>
            <person name="Soltis P."/>
            <person name="Zapata F."/>
        </authorList>
    </citation>
    <scope>NUCLEOTIDE SEQUENCE</scope>
    <source>
        <strain evidence="1">UCBG92.1500</strain>
        <tissue evidence="1">Leaf</tissue>
    </source>
</reference>
<protein>
    <submittedName>
        <fullName evidence="1">Uncharacterized protein</fullName>
    </submittedName>
</protein>
<dbReference type="EMBL" id="JAVXUO010001018">
    <property type="protein sequence ID" value="KAK2987087.1"/>
    <property type="molecule type" value="Genomic_DNA"/>
</dbReference>
<name>A0AA88RIA3_9ASTE</name>
<organism evidence="1 2">
    <name type="scientific">Escallonia rubra</name>
    <dbReference type="NCBI Taxonomy" id="112253"/>
    <lineage>
        <taxon>Eukaryota</taxon>
        <taxon>Viridiplantae</taxon>
        <taxon>Streptophyta</taxon>
        <taxon>Embryophyta</taxon>
        <taxon>Tracheophyta</taxon>
        <taxon>Spermatophyta</taxon>
        <taxon>Magnoliopsida</taxon>
        <taxon>eudicotyledons</taxon>
        <taxon>Gunneridae</taxon>
        <taxon>Pentapetalae</taxon>
        <taxon>asterids</taxon>
        <taxon>campanulids</taxon>
        <taxon>Escalloniales</taxon>
        <taxon>Escalloniaceae</taxon>
        <taxon>Escallonia</taxon>
    </lineage>
</organism>
<evidence type="ECO:0000313" key="2">
    <source>
        <dbReference type="Proteomes" id="UP001187471"/>
    </source>
</evidence>
<proteinExistence type="predicted"/>
<dbReference type="PANTHER" id="PTHR36809:SF1">
    <property type="entry name" value="TRANSMEMBRANE PROTEIN"/>
    <property type="match status" value="1"/>
</dbReference>
<accession>A0AA88RIA3</accession>
<dbReference type="Proteomes" id="UP001187471">
    <property type="component" value="Unassembled WGS sequence"/>
</dbReference>
<dbReference type="PANTHER" id="PTHR36809">
    <property type="entry name" value="TRANSMEMBRANE PROTEIN"/>
    <property type="match status" value="1"/>
</dbReference>
<comment type="caution">
    <text evidence="1">The sequence shown here is derived from an EMBL/GenBank/DDBJ whole genome shotgun (WGS) entry which is preliminary data.</text>
</comment>
<evidence type="ECO:0000313" key="1">
    <source>
        <dbReference type="EMBL" id="KAK2987087.1"/>
    </source>
</evidence>
<gene>
    <name evidence="1" type="ORF">RJ640_004813</name>
</gene>
<sequence length="105" mass="11373">MEVSSFSQVPLSPAAKCIHRNCVITDNAKLSGVRVSRFIGNRGPATRISGVNDVSVVAADPKQVAQRRCGECGGSGLVMRDKECIRCPECGGFLPWQSWKRFFSG</sequence>